<feature type="transmembrane region" description="Helical" evidence="1">
    <location>
        <begin position="259"/>
        <end position="281"/>
    </location>
</feature>
<keyword evidence="1" id="KW-0472">Membrane</keyword>
<evidence type="ECO:0008006" key="4">
    <source>
        <dbReference type="Google" id="ProtNLM"/>
    </source>
</evidence>
<dbReference type="AlphaFoldDB" id="A0A563W022"/>
<protein>
    <recommendedName>
        <fullName evidence="4">VWA domain-containing protein</fullName>
    </recommendedName>
</protein>
<keyword evidence="3" id="KW-1185">Reference proteome</keyword>
<dbReference type="Proteomes" id="UP000320055">
    <property type="component" value="Unassembled WGS sequence"/>
</dbReference>
<keyword evidence="1" id="KW-1133">Transmembrane helix</keyword>
<dbReference type="EMBL" id="CAACVJ010000479">
    <property type="protein sequence ID" value="VEP17029.1"/>
    <property type="molecule type" value="Genomic_DNA"/>
</dbReference>
<proteinExistence type="predicted"/>
<reference evidence="2 3" key="1">
    <citation type="submission" date="2019-01" db="EMBL/GenBank/DDBJ databases">
        <authorList>
            <person name="Brito A."/>
        </authorList>
    </citation>
    <scope>NUCLEOTIDE SEQUENCE [LARGE SCALE GENOMIC DNA]</scope>
    <source>
        <strain evidence="2">1</strain>
    </source>
</reference>
<dbReference type="OrthoDB" id="478073at2"/>
<evidence type="ECO:0000256" key="1">
    <source>
        <dbReference type="SAM" id="Phobius"/>
    </source>
</evidence>
<accession>A0A563W022</accession>
<dbReference type="RefSeq" id="WP_144866701.1">
    <property type="nucleotide sequence ID" value="NZ_LR213813.1"/>
</dbReference>
<evidence type="ECO:0000313" key="3">
    <source>
        <dbReference type="Proteomes" id="UP000320055"/>
    </source>
</evidence>
<sequence length="387" mass="43707">MTNNCTEIAPGKIPKPWQQWGLNLVSHIYGGRDVVIAIDLTESVGLNTEGRLRLTQIIEDSLQSGDTVYVVPFASQVNPLQPDINPINLQSGIKFRGKAEDIESILNVLPFESEINLSNTDIQNAELFTYRGLAQLNQCRLANNNAIKPQSVVWLTDAPLLTSPGIASDTWVETPADSAFRVVDSEASQDRQSWLQTLPLKKRSRQWRGALRSQTITTKDNSTYQLSVVDIAPTIQEFCTPAPGGKETCLVMPYLFKMLWLPSTTLGCLIIAVGFWVKYLISLNKKWKIKITFESDDTREQQTCYLKHQQKIAIGDDNLNAIPCPGEDVRGYLIRKGNQIYLKPTKNAPFIYRDRDLDRETKITHNRFTINCPFEGKDFEIGFRVVK</sequence>
<keyword evidence="1" id="KW-0812">Transmembrane</keyword>
<organism evidence="2 3">
    <name type="scientific">Hyella patelloides LEGE 07179</name>
    <dbReference type="NCBI Taxonomy" id="945734"/>
    <lineage>
        <taxon>Bacteria</taxon>
        <taxon>Bacillati</taxon>
        <taxon>Cyanobacteriota</taxon>
        <taxon>Cyanophyceae</taxon>
        <taxon>Pleurocapsales</taxon>
        <taxon>Hyellaceae</taxon>
        <taxon>Hyella</taxon>
    </lineage>
</organism>
<gene>
    <name evidence="2" type="ORF">H1P_530009</name>
</gene>
<name>A0A563W022_9CYAN</name>
<evidence type="ECO:0000313" key="2">
    <source>
        <dbReference type="EMBL" id="VEP17029.1"/>
    </source>
</evidence>